<sequence length="90" mass="10239">MQSQKRDIETAHATTQILRFTLVAVATTSCAGRGSRTLCSSRSRPGRCACPSQELSWSFFRWTRTSRPSDSPRPCQWPRSPSRRSLPQPW</sequence>
<feature type="compositionally biased region" description="Low complexity" evidence="1">
    <location>
        <begin position="78"/>
        <end position="90"/>
    </location>
</feature>
<dbReference type="PROSITE" id="PS51257">
    <property type="entry name" value="PROKAR_LIPOPROTEIN"/>
    <property type="match status" value="1"/>
</dbReference>
<dbReference type="EMBL" id="KK198759">
    <property type="protein sequence ID" value="KCW64847.1"/>
    <property type="molecule type" value="Genomic_DNA"/>
</dbReference>
<organism evidence="2">
    <name type="scientific">Eucalyptus grandis</name>
    <name type="common">Flooded gum</name>
    <dbReference type="NCBI Taxonomy" id="71139"/>
    <lineage>
        <taxon>Eukaryota</taxon>
        <taxon>Viridiplantae</taxon>
        <taxon>Streptophyta</taxon>
        <taxon>Embryophyta</taxon>
        <taxon>Tracheophyta</taxon>
        <taxon>Spermatophyta</taxon>
        <taxon>Magnoliopsida</taxon>
        <taxon>eudicotyledons</taxon>
        <taxon>Gunneridae</taxon>
        <taxon>Pentapetalae</taxon>
        <taxon>rosids</taxon>
        <taxon>malvids</taxon>
        <taxon>Myrtales</taxon>
        <taxon>Myrtaceae</taxon>
        <taxon>Myrtoideae</taxon>
        <taxon>Eucalypteae</taxon>
        <taxon>Eucalyptus</taxon>
    </lineage>
</organism>
<name>A0A059BF61_EUCGR</name>
<accession>A0A059BF61</accession>
<protein>
    <submittedName>
        <fullName evidence="2">Uncharacterized protein</fullName>
    </submittedName>
</protein>
<reference evidence="2" key="1">
    <citation type="submission" date="2013-07" db="EMBL/GenBank/DDBJ databases">
        <title>The genome of Eucalyptus grandis.</title>
        <authorList>
            <person name="Schmutz J."/>
            <person name="Hayes R."/>
            <person name="Myburg A."/>
            <person name="Tuskan G."/>
            <person name="Grattapaglia D."/>
            <person name="Rokhsar D.S."/>
        </authorList>
    </citation>
    <scope>NUCLEOTIDE SEQUENCE</scope>
    <source>
        <tissue evidence="2">Leaf extractions</tissue>
    </source>
</reference>
<proteinExistence type="predicted"/>
<evidence type="ECO:0000313" key="2">
    <source>
        <dbReference type="EMBL" id="KCW64847.1"/>
    </source>
</evidence>
<dbReference type="Gramene" id="KCW64847">
    <property type="protein sequence ID" value="KCW64847"/>
    <property type="gene ID" value="EUGRSUZ_G02417"/>
</dbReference>
<dbReference type="AlphaFoldDB" id="A0A059BF61"/>
<dbReference type="InParanoid" id="A0A059BF61"/>
<evidence type="ECO:0000256" key="1">
    <source>
        <dbReference type="SAM" id="MobiDB-lite"/>
    </source>
</evidence>
<gene>
    <name evidence="2" type="ORF">EUGRSUZ_G02417</name>
</gene>
<feature type="region of interest" description="Disordered" evidence="1">
    <location>
        <begin position="64"/>
        <end position="90"/>
    </location>
</feature>